<proteinExistence type="predicted"/>
<dbReference type="EMBL" id="CAVLEF010000156">
    <property type="protein sequence ID" value="CAK1552608.1"/>
    <property type="molecule type" value="Genomic_DNA"/>
</dbReference>
<comment type="caution">
    <text evidence="1">The sequence shown here is derived from an EMBL/GenBank/DDBJ whole genome shotgun (WGS) entry which is preliminary data.</text>
</comment>
<dbReference type="Proteomes" id="UP001497472">
    <property type="component" value="Unassembled WGS sequence"/>
</dbReference>
<accession>A0AAV1JTG3</accession>
<evidence type="ECO:0000313" key="2">
    <source>
        <dbReference type="Proteomes" id="UP001497472"/>
    </source>
</evidence>
<organism evidence="1 2">
    <name type="scientific">Leptosia nina</name>
    <dbReference type="NCBI Taxonomy" id="320188"/>
    <lineage>
        <taxon>Eukaryota</taxon>
        <taxon>Metazoa</taxon>
        <taxon>Ecdysozoa</taxon>
        <taxon>Arthropoda</taxon>
        <taxon>Hexapoda</taxon>
        <taxon>Insecta</taxon>
        <taxon>Pterygota</taxon>
        <taxon>Neoptera</taxon>
        <taxon>Endopterygota</taxon>
        <taxon>Lepidoptera</taxon>
        <taxon>Glossata</taxon>
        <taxon>Ditrysia</taxon>
        <taxon>Papilionoidea</taxon>
        <taxon>Pieridae</taxon>
        <taxon>Pierinae</taxon>
        <taxon>Leptosia</taxon>
    </lineage>
</organism>
<evidence type="ECO:0000313" key="1">
    <source>
        <dbReference type="EMBL" id="CAK1552608.1"/>
    </source>
</evidence>
<protein>
    <submittedName>
        <fullName evidence="1">Uncharacterized protein</fullName>
    </submittedName>
</protein>
<dbReference type="AlphaFoldDB" id="A0AAV1JTG3"/>
<keyword evidence="2" id="KW-1185">Reference proteome</keyword>
<reference evidence="1 2" key="1">
    <citation type="submission" date="2023-11" db="EMBL/GenBank/DDBJ databases">
        <authorList>
            <person name="Okamura Y."/>
        </authorList>
    </citation>
    <scope>NUCLEOTIDE SEQUENCE [LARGE SCALE GENOMIC DNA]</scope>
</reference>
<name>A0AAV1JTG3_9NEOP</name>
<gene>
    <name evidence="1" type="ORF">LNINA_LOCUS11641</name>
</gene>
<sequence>MAMNYLQSVPKLKGRDNYDEWSFAAENLLVLEGMIHYIKPAVPGADIKIADDERTKAKLILTIDSGLYVHIKETKTSLELWTKLKNMFADSGLIVA</sequence>